<dbReference type="Pfam" id="PF01915">
    <property type="entry name" value="Glyco_hydro_3_C"/>
    <property type="match status" value="1"/>
</dbReference>
<dbReference type="InterPro" id="IPR013783">
    <property type="entry name" value="Ig-like_fold"/>
</dbReference>
<protein>
    <submittedName>
        <fullName evidence="7">Beta-D-glucoside glucohydrolase</fullName>
    </submittedName>
</protein>
<dbReference type="Pfam" id="PF07691">
    <property type="entry name" value="PA14"/>
    <property type="match status" value="1"/>
</dbReference>
<reference evidence="7" key="1">
    <citation type="journal article" date="2020" name="mSystems">
        <title>Genome- and Community-Level Interaction Insights into Carbon Utilization and Element Cycling Functions of Hydrothermarchaeota in Hydrothermal Sediment.</title>
        <authorList>
            <person name="Zhou Z."/>
            <person name="Liu Y."/>
            <person name="Xu W."/>
            <person name="Pan J."/>
            <person name="Luo Z.H."/>
            <person name="Li M."/>
        </authorList>
    </citation>
    <scope>NUCLEOTIDE SEQUENCE [LARGE SCALE GENOMIC DNA]</scope>
    <source>
        <strain evidence="7">SpSt-573</strain>
    </source>
</reference>
<evidence type="ECO:0000256" key="1">
    <source>
        <dbReference type="ARBA" id="ARBA00005336"/>
    </source>
</evidence>
<comment type="similarity">
    <text evidence="1 4">Belongs to the glycosyl hydrolase 3 family.</text>
</comment>
<dbReference type="InterPro" id="IPR017853">
    <property type="entry name" value="GH"/>
</dbReference>
<dbReference type="Pfam" id="PF14310">
    <property type="entry name" value="Fn3-like"/>
    <property type="match status" value="1"/>
</dbReference>
<dbReference type="PROSITE" id="PS51820">
    <property type="entry name" value="PA14"/>
    <property type="match status" value="1"/>
</dbReference>
<dbReference type="Gene3D" id="3.20.20.300">
    <property type="entry name" value="Glycoside hydrolase, family 3, N-terminal domain"/>
    <property type="match status" value="1"/>
</dbReference>
<dbReference type="Gene3D" id="2.60.120.260">
    <property type="entry name" value="Galactose-binding domain-like"/>
    <property type="match status" value="1"/>
</dbReference>
<dbReference type="SMART" id="SM00758">
    <property type="entry name" value="PA14"/>
    <property type="match status" value="1"/>
</dbReference>
<dbReference type="PRINTS" id="PR00133">
    <property type="entry name" value="GLHYDRLASE3"/>
</dbReference>
<keyword evidence="4" id="KW-0326">Glycosidase</keyword>
<name>A0A7C4KHK4_9CHLR</name>
<feature type="region of interest" description="Disordered" evidence="5">
    <location>
        <begin position="46"/>
        <end position="65"/>
    </location>
</feature>
<evidence type="ECO:0000256" key="5">
    <source>
        <dbReference type="SAM" id="MobiDB-lite"/>
    </source>
</evidence>
<dbReference type="InterPro" id="IPR036962">
    <property type="entry name" value="Glyco_hydro_3_N_sf"/>
</dbReference>
<dbReference type="InterPro" id="IPR001764">
    <property type="entry name" value="Glyco_hydro_3_N"/>
</dbReference>
<dbReference type="PANTHER" id="PTHR42715:SF10">
    <property type="entry name" value="BETA-GLUCOSIDASE"/>
    <property type="match status" value="1"/>
</dbReference>
<dbReference type="SMART" id="SM01217">
    <property type="entry name" value="Fn3_like"/>
    <property type="match status" value="1"/>
</dbReference>
<keyword evidence="3" id="KW-0119">Carbohydrate metabolism</keyword>
<accession>A0A7C4KHK4</accession>
<dbReference type="Gene3D" id="3.40.50.1700">
    <property type="entry name" value="Glycoside hydrolase family 3 C-terminal domain"/>
    <property type="match status" value="1"/>
</dbReference>
<dbReference type="InterPro" id="IPR011658">
    <property type="entry name" value="PA14_dom"/>
</dbReference>
<organism evidence="7">
    <name type="scientific">Anaerolinea thermolimosa</name>
    <dbReference type="NCBI Taxonomy" id="229919"/>
    <lineage>
        <taxon>Bacteria</taxon>
        <taxon>Bacillati</taxon>
        <taxon>Chloroflexota</taxon>
        <taxon>Anaerolineae</taxon>
        <taxon>Anaerolineales</taxon>
        <taxon>Anaerolineaceae</taxon>
        <taxon>Anaerolinea</taxon>
    </lineage>
</organism>
<dbReference type="InterPro" id="IPR037524">
    <property type="entry name" value="PA14/GLEYA"/>
</dbReference>
<dbReference type="Gene3D" id="2.60.40.10">
    <property type="entry name" value="Immunoglobulins"/>
    <property type="match status" value="1"/>
</dbReference>
<evidence type="ECO:0000313" key="7">
    <source>
        <dbReference type="EMBL" id="HGS22015.1"/>
    </source>
</evidence>
<dbReference type="PANTHER" id="PTHR42715">
    <property type="entry name" value="BETA-GLUCOSIDASE"/>
    <property type="match status" value="1"/>
</dbReference>
<keyword evidence="2 4" id="KW-0378">Hydrolase</keyword>
<evidence type="ECO:0000259" key="6">
    <source>
        <dbReference type="PROSITE" id="PS51820"/>
    </source>
</evidence>
<dbReference type="InterPro" id="IPR036881">
    <property type="entry name" value="Glyco_hydro_3_C_sf"/>
</dbReference>
<evidence type="ECO:0000256" key="2">
    <source>
        <dbReference type="ARBA" id="ARBA00022801"/>
    </source>
</evidence>
<dbReference type="FunFam" id="2.60.40.10:FF:000495">
    <property type="entry name" value="Periplasmic beta-glucosidase"/>
    <property type="match status" value="1"/>
</dbReference>
<dbReference type="SUPFAM" id="SSF51445">
    <property type="entry name" value="(Trans)glycosidases"/>
    <property type="match status" value="1"/>
</dbReference>
<gene>
    <name evidence="7" type="ORF">ENT37_09110</name>
</gene>
<dbReference type="SUPFAM" id="SSF52279">
    <property type="entry name" value="Beta-D-glucan exohydrolase, C-terminal domain"/>
    <property type="match status" value="1"/>
</dbReference>
<evidence type="ECO:0000256" key="4">
    <source>
        <dbReference type="RuleBase" id="RU361161"/>
    </source>
</evidence>
<dbReference type="InterPro" id="IPR050288">
    <property type="entry name" value="Cellulose_deg_GH3"/>
</dbReference>
<dbReference type="AlphaFoldDB" id="A0A7C4KHK4"/>
<dbReference type="GO" id="GO:0008422">
    <property type="term" value="F:beta-glucosidase activity"/>
    <property type="evidence" value="ECO:0007669"/>
    <property type="project" value="UniProtKB-ARBA"/>
</dbReference>
<dbReference type="InterPro" id="IPR019800">
    <property type="entry name" value="Glyco_hydro_3_AS"/>
</dbReference>
<evidence type="ECO:0000256" key="3">
    <source>
        <dbReference type="ARBA" id="ARBA00023277"/>
    </source>
</evidence>
<dbReference type="InterPro" id="IPR002772">
    <property type="entry name" value="Glyco_hydro_3_C"/>
</dbReference>
<sequence length="830" mass="91701">MVNLSPQDIQERVQALLEKMTLHEKVSLLSGKDAWHTVPIERLGIPSMTMTDGPHGVRSSYPDAGRKAGPTTCFPTGVSMAATWNTDLIEQVGAALAEETRGMGCDILLGPCVNIVRHPLAGRNFEAYSEDPFVAGKIGTAWVKGLQSRRVGASLKHFACNNQEVERFRGSSQVDERTLREIYLPHFEMVVKEAQPYTVMCAYNRINGVYASENRHLLREILKNEWGFEGLVVSDWGANHTTIESVKNGLDLEMPGPAKYYGQLLEEGVNIWQIDEAAIDDAVRHILTVLFKVGSFEDEASLPAGSVNTPQHQELAREVAEESITLLKNEGNLLPLRAEGLRRIAVIGPNAAEDRIGGGGSSFVDPPYRISPLQGLESRLGSKVEIVYEKGCDNWQEPPVIGQDYLQPLTDAGQGLKVEFFDNPGLQGEAVDVLYVPKAEFWMWANSLPAQHVTSPRFSLRASGLLQVPEGGEYTLYLSNTAHCRVLIDEKQVLEHVSVPSNLAQDRTDTRAEHTLRLEPGKTYPLTIEFLKSDDLHFAHARLALSRKYQEDENARIARAAHLASTCDVAIIFAGMPEGFESEGADRPHMRLPGPQDRLIEAVARANPHTIVVLNAGSPVEMPWVDQVPAILEAYYPGQEGGNAIARILLGEVNPSGKLTVTFPRRVEDTPAYINYPGGREVIYGEGIFVGYRYYDKKDIQPLFPFGHGLSYTTFEYSDLSIPQEARIGESVEVKITVKNTGTVAGKEVVQLYVCDPESSLARPPKELKGFAKVSLAPGESKTVRFTLDSRAFAFYDPYQSRWVVEPGRFEILAGSSSRDIRMKATLTMA</sequence>
<dbReference type="Pfam" id="PF00933">
    <property type="entry name" value="Glyco_hydro_3"/>
    <property type="match status" value="1"/>
</dbReference>
<comment type="caution">
    <text evidence="7">The sequence shown here is derived from an EMBL/GenBank/DDBJ whole genome shotgun (WGS) entry which is preliminary data.</text>
</comment>
<feature type="domain" description="PA14" evidence="6">
    <location>
        <begin position="411"/>
        <end position="561"/>
    </location>
</feature>
<dbReference type="PROSITE" id="PS00775">
    <property type="entry name" value="GLYCOSYL_HYDROL_F3"/>
    <property type="match status" value="1"/>
</dbReference>
<dbReference type="EMBL" id="DSYK01000445">
    <property type="protein sequence ID" value="HGS22015.1"/>
    <property type="molecule type" value="Genomic_DNA"/>
</dbReference>
<dbReference type="InterPro" id="IPR026891">
    <property type="entry name" value="Fn3-like"/>
</dbReference>
<proteinExistence type="inferred from homology"/>
<dbReference type="GO" id="GO:0005975">
    <property type="term" value="P:carbohydrate metabolic process"/>
    <property type="evidence" value="ECO:0007669"/>
    <property type="project" value="InterPro"/>
</dbReference>